<organism evidence="2 3">
    <name type="scientific">Schistosoma mansoni</name>
    <name type="common">Blood fluke</name>
    <dbReference type="NCBI Taxonomy" id="6183"/>
    <lineage>
        <taxon>Eukaryota</taxon>
        <taxon>Metazoa</taxon>
        <taxon>Spiralia</taxon>
        <taxon>Lophotrochozoa</taxon>
        <taxon>Platyhelminthes</taxon>
        <taxon>Trematoda</taxon>
        <taxon>Digenea</taxon>
        <taxon>Strigeidida</taxon>
        <taxon>Schistosomatoidea</taxon>
        <taxon>Schistosomatidae</taxon>
        <taxon>Schistosoma</taxon>
    </lineage>
</organism>
<dbReference type="STRING" id="6183.A0A5K4FEM2"/>
<feature type="region of interest" description="Disordered" evidence="1">
    <location>
        <begin position="2734"/>
        <end position="2754"/>
    </location>
</feature>
<dbReference type="InParanoid" id="A0A5K4FEM2"/>
<evidence type="ECO:0000313" key="2">
    <source>
        <dbReference type="Proteomes" id="UP000008854"/>
    </source>
</evidence>
<dbReference type="PANTHER" id="PTHR12517">
    <property type="entry name" value="VACUOLAR PROTEIN SORTING-ASSOCIATED PROTEIN 13B"/>
    <property type="match status" value="1"/>
</dbReference>
<protein>
    <submittedName>
        <fullName evidence="3">Chorein_N domain-containing protein</fullName>
    </submittedName>
</protein>
<evidence type="ECO:0000313" key="3">
    <source>
        <dbReference type="WBParaSite" id="Smp_347820.1"/>
    </source>
</evidence>
<proteinExistence type="predicted"/>
<name>A0A5K4FEM2_SCHMA</name>
<accession>A0A5K4FEM2</accession>
<keyword evidence="2" id="KW-1185">Reference proteome</keyword>
<evidence type="ECO:0000256" key="1">
    <source>
        <dbReference type="SAM" id="MobiDB-lite"/>
    </source>
</evidence>
<dbReference type="Proteomes" id="UP000008854">
    <property type="component" value="Unassembled WGS sequence"/>
</dbReference>
<feature type="region of interest" description="Disordered" evidence="1">
    <location>
        <begin position="2704"/>
        <end position="2723"/>
    </location>
</feature>
<reference evidence="2" key="1">
    <citation type="journal article" date="2012" name="PLoS Negl. Trop. Dis.">
        <title>A systematically improved high quality genome and transcriptome of the human blood fluke Schistosoma mansoni.</title>
        <authorList>
            <person name="Protasio A.V."/>
            <person name="Tsai I.J."/>
            <person name="Babbage A."/>
            <person name="Nichol S."/>
            <person name="Hunt M."/>
            <person name="Aslett M.A."/>
            <person name="De Silva N."/>
            <person name="Velarde G.S."/>
            <person name="Anderson T.J."/>
            <person name="Clark R.C."/>
            <person name="Davidson C."/>
            <person name="Dillon G.P."/>
            <person name="Holroyd N.E."/>
            <person name="LoVerde P.T."/>
            <person name="Lloyd C."/>
            <person name="McQuillan J."/>
            <person name="Oliveira G."/>
            <person name="Otto T.D."/>
            <person name="Parker-Manuel S.J."/>
            <person name="Quail M.A."/>
            <person name="Wilson R.A."/>
            <person name="Zerlotini A."/>
            <person name="Dunne D.W."/>
            <person name="Berriman M."/>
        </authorList>
    </citation>
    <scope>NUCLEOTIDE SEQUENCE [LARGE SCALE GENOMIC DNA]</scope>
    <source>
        <strain evidence="2">Puerto Rican</strain>
    </source>
</reference>
<dbReference type="WBParaSite" id="Smp_347820.1">
    <property type="protein sequence ID" value="Smp_347820.1"/>
    <property type="gene ID" value="Smp_347820"/>
</dbReference>
<feature type="compositionally biased region" description="Low complexity" evidence="1">
    <location>
        <begin position="2734"/>
        <end position="2745"/>
    </location>
</feature>
<dbReference type="InterPro" id="IPR039782">
    <property type="entry name" value="VPS13B"/>
</dbReference>
<dbReference type="PANTHER" id="PTHR12517:SF0">
    <property type="entry name" value="INTERMEMBRANE LIPID TRANSFER PROTEIN VPS13B"/>
    <property type="match status" value="1"/>
</dbReference>
<sequence length="4866" mass="554996">MSYLNKYVKLHDDQFSMSIWDGDLILTQLDLRLDFLEDIIPFPVNFRSGCVRELRIHVPWTKLNSECIVITLNTVECTFGLKKPNLNKGGRNEQNPTNFVDLYACKSQSMPTNVPPGYLEVYIYRLLSNIHFVVHNLNLKFIEEDLVLSLSLNKADCFVTDFNGNPIFSDINPRSTNVTNRLVQFFDLTVCLDRAGRNGYVEVYEDPIAYRFSMSCFIQIVCTPNASSSAVHQTLLTNLKIHCETLSAHISPVQIPLLCRLIEVFSCISTETFDWSILDCSDNDKQSEVVVEEKINVQAGESEGKSNSTDVERQSWASWVWSFVPSIIPVTEDSDESDGEYTDSNLKEQYTNTDCVKELIQCILEDASEHELVSPLPTTRDSSESPSLVPALNTHHASHISDPHPSEDTTGSNFQLEHNGANKEEYLHLRRRRIRRLRRSVSLVPVFVIGIFVDKINLDISLPCPKGFVCSSSNSSVRSRRVKSHFQHSGPGIKCEFTNIAFQTTIRDIYFSLVQLGIRGFNCYPIGCICCCGQSEYSAHSKHDSFYSSSLDKNKSCVTDNLQSSLSNTCATYDDCLDKVRPNFISLGFHTNLKSSASELGCHSCEIFYSAALLQSNCQSTIHPKTTQKFNCSPILTLSDYSKYLTDENVRGNYPALWFDSVRSLHVNEPHITAPDFSSVHQMDGVQMFIHNRFLIGSYSVDVSPNLMHRLEGFIIAYKNSIPYPSCSISQKDEMFTLLPSNLSLTRFSQHISTCNTRFDVSNGSISVHTSHNFQVNRILPYLQLHIDHISLYNRSPIYPYDIVHIMNRQNIPSYLFKRSYEFIQLELNNPSKSVDDWLNELHLGVPNKPCKEWNKQLIAYCYNRTILKLTGICMNLIVNNQMNQFFDIHLSKNAPFINNDTVNDKLSILKFAGFECIFWSLYYPHLWNSPSISHSEYRVRLDNGIEINISLQTVGILSFILSDMFHQLNHLKTYWESKDKNVYWPSEHQYCLQSESQSTNKKCWIWTTKLNGVSKFRVCFTKLASVIQISLETNVLMYLNCSTEQQKICPIMERIADKNDSHENKMKPLFCLAVQFPYSHDAASNTPIKCHGYLANVDCLITAELFEWFALLSLPDVKNQAHYGQNCEYISSPNDSTARIEVSKLTKKNQLLYDGLSLSGSDISSRGLIRANIIHSSLSTDFSPTHSLVIGNKAQWKEVWKRLIYCKNILHNATVQILFKPARIFSVTGECPASFSAFIKGRKLGELMMLSKMSYLLFGFPQLYLSDYYDLDKAGNDESRHEQIDDIVLSNCSWSCAVYDLPMFLQSEKIGTEQSIFHWMFSATQMYLILENSLIFAGRFSINLDFHHNQDFDSNILKGTSSTNAICNSTNPFVINLNTDVKWDREPNYLSGRNYRIPNFQILNQAVKTIQFCYSGFHGIIVPKFWEFKMFMHRIATRSLSAAITVNPTMKSTNLSEYVQNKPIHFNSPSSICITEESCVNIPTVLYKTNYNPHRKIKGSPSTISLFHVPCNIKSYSNKSNNVDIGNLSICQDQDNPFDIILRVQCSLPCTNGEIMLTYCDHDAVLQWRVENTKFNINLQKEYCCVDFHVRYFDAVIKIKESKIPLLTLLEKDIQPIQLLRPCFNKTHEAEIESQTMSHNLSTDQHYQFDKSLWFEENNVPLIPINARKRRRLNSNTNRVEDKSSIGENFIRIVFTRTCSKSGATSDYFSVSQSDLSLIDDTSHGGIVYPEDHLHVAVQPLDIVIIPDVISEINDFINNFSTYEGQCAISSPSVSSSVCNDEINNIAPVEPALTVHSLPDISVEIDSFRLFYLLGGISKDKNIAKHPNALMLSCDFIQAKQLVENCIDRLYFSNDFTLNQSFPIKQSIIGNDRQFIVIANCINITAVPFDCMCHDKQVIDYNSSNSNAIAQNPAKDWNRTATYSDIDDPPYGWPIVHSFSVSVTFAPAVVKNSENCDINIYGGYSMELSLMNNLLVMADCELIKHLIQLIPPSSFLSSCASDRISQSSSSSSSHQSSCVNLFERLFFSSNNSNYLLCTPSRLFITAHRMVFLMWTPIENNRSSEFIVQINRPHMIVNIAGGNSNIHDSFEFSVNSFQMDCRKSGLKSSCTGCESVIINKFIRGKCNREPDVFVLPCLVYKKLSSDNKPNNAPICSSSIFWYSGSNVRHSRTDIMKPCLLVTCARPSRFDYLSKVPEPLPSQHNHFKIQMSTAQDQFFCVSPDTISSVLHFCTFFHRLYEVNHKNVTSEINNCNNTTINHNSIMSCSESSQCPSISDVNQPSSPATIARLIHVLHFYFDKINVQINCIKIRLQFNETTEKIINSFGILELTLKQISTLIHFNLIHSELFTITTCWQKLSSLSLIYYHNTTITTTANKNTNATTNTNTTTTTTTNTTTNNNTINIPNHQSIHYLIWPNASYQFGLSIHIKHCIHQFNKNSNYFFDQIYGNLQIDSGLQIHLPMYGYIHEYIKLIINKIILIIKSIELCNGYCCLNYPPSSISVKDIIECNSPCIHCSNNDPIIYIDDLRNQENFIFYNDPSVTSSSSLSSNQMNRIEHDKHTCQYELFYSHPYWPWILNQNNWKQTPLLTHPWPLPNEVIIYNDLLNNKINIEESCDLQKPQWLSITWMYNELRTPIYLKVFPVPLELIPSKLNGNYSSNGLELQCYLQYWDPFCHYGGNFVTYTVFALSDSQINQYMLSKNNQQGPYGPISSSPTSSKGENNHVLQSNGLVTRSSSSNLSGSYGDESVHSSEPPTQPAAAVWRILVDLRVCTSSTTSNPSVNANYPIALARLTPMVLIGAIQIDTIHYPNNHIVGHDCLFRCQISNIKISLIEHQSTEHQNVGGFELSRCNLKDLDFLYKSNLSSFTNIHYSCDESIQFEIGQFSLLTADVNWSRMQQTMINNNLICCLSKQKLDILCKSLNIFISSDRLISLMILNKRIQQYISEFANILFQTENYQSSISDYTTSNNNSNLGWTLINYSNQFIVLDQLPLVKYLSANKTNQSPVEVDNSFNELFHVFIKPRQSVYWRPIVYPGPITSSGHAFRIKLRIGIPSNNGDNKVFLWSHPVELPWPLSLHKQHNDILCALSLKWEETIPCTTEVINGTFQIPELYLIICCTEPSGLPGKIILHSNVVVRNLLPVCLTCSLSTSTSNSLGKERSVTTGTVNKDLSKASNQHKTVDKNSQFTQQLFQIPTGPTMEFISTSADISSVYKSTHGCDLCICFKVNNDFYSDNQVQENNTLWSDPLNFKIPLPDQLNSRTETSHRTLIQLTLNNENNTSSGSSIFYAVITVEYYTTSFITPPICIITVSPLFEILNCIPIPLKLESKAIIPQQIINTNSSSIEIISPALFNHENWLTCQQNKNIRDLSNSYLHVLAKPIRLAYHYNLLLTGTLPNGESVLSHPIRLTGHEILKKLATTYMNYNNSILKHHHNNNSGEIFLKKSIQLNNSLPIISTLGIIPKFSFVNNSMNDYLDYLRNDNERKLIYSSFLQYSLRIVLRSQLLLINCSGIDLHLKFSSLSNDCSSYTDNNCEIPLQDNKCLVLSKTQRHFQLGVSLNNEIFWSETITIQPLNSSNESVEDNRKKNNDKDVNLFLWNNQPKYLSFINSYSTISINILIKDKMLCLTIELKSNDQMNNDNDEDYTLTRSNNFIITIKPRFYIQYWPMNYIPLRFKPIIIPLQHGNDLEINNLSIVPISALKLNEVIEISKEDNDNIPILWWNLSHTIDKSLFNTELLYCMQITLASVVQSPWSEVFPLHRVPNISHNKIHRNPFSSMPIFLSQVSIPIVSENSALNVYPSLLITTIKHKSTGQIIIQVDKNSILQNLNPFSIHIYNYTNSSIYSVELLDQLLSSSAKDLSTTKLFNDSMRNILKNTFLNWYPHKIYANSQLSIIPQCLLELLYMDKVNRSCNINDNNNTEGICLNFLHPSQFTKLELNLDVQQNDHVKDLIHINLKELCTSIHKTKGLWEKEKLINDHLLIKLYFSMNENSFGLIIQLIDNNNNNNNNNHGFNQRTIDQLLSPTINSFNYLNKIHLTINQFCTHLIIIKNQRINQKNQSLSNNLITKYKLAELLPPRDEFIRLTIINLSIRFNKNSILINNNNQLYNQYFIINKQLIIEICLKHLQLDNWYHSWTNEYDFPVIIQTIQLRKSKIICQIIFNSLSLLLFNMFNNKLCHHLLTNSSPIITWYLYPPNLDVYLEDSLIYDILGISNNLIQILTKSINNNNNNLISSSLKPTDQSYFLCNQLTIDSFKINLSLHAMLRLYLSCHSAPLHFTSFKLINIENGYLNNNSKNNVDPYHHHQQQHDSNILSGSLIYWDSVKYLLTMHCITQILFRSGWLVGSLDLLGNVTGLLYSLINGLNDLIYLRSSNEDDENKDGENVTMIHLSDTNLFIRQQNIDFPSSTMAMSIGSVASDSTTFPLKYNRNVGFLYRLTQGLNSLTRRATGGLLLSISGIASSLARNLDYLSFDPHYEQHQDHIRRHHTPKGFSEGIQQGLSSLGLCLLSAIAGVADQPLQAIFKTMDNTTVSSDNIFNSSVDNQSTPNFLLSTLGGFGRGLVGVVTKPVAGAAELIAQTSKGLLHGTNNSVEMIIPSKYGEPYVSSEIGLRLQYQNVDVMILNYWGSIALRYVQPNISTSNYYDNQELSICSWFITEIYNHNNENYSIAQSHILNDTILWISASLDQNIVYASVITNEIDNSYFSWFKHFPNEVLKRFIDKVIRFDSKFVEIIDKSVNDKLSLVNTYNTSESDMSNSLNNWPFGISISDSWKWIDHIQFTSSNDIDCLKSIIQKFWLIDERLEKSTHQNSTELNSGSLQEQHTIPDSNSVDSKSDMNSADLFSSDRHNSRWKRVREYLIGMSSNDLIHI</sequence>
<reference evidence="3" key="2">
    <citation type="submission" date="2019-11" db="UniProtKB">
        <authorList>
            <consortium name="WormBaseParasite"/>
        </authorList>
    </citation>
    <scope>IDENTIFICATION</scope>
    <source>
        <strain evidence="3">Puerto Rican</strain>
    </source>
</reference>
<feature type="region of interest" description="Disordered" evidence="1">
    <location>
        <begin position="4805"/>
        <end position="4839"/>
    </location>
</feature>
<feature type="compositionally biased region" description="Polar residues" evidence="1">
    <location>
        <begin position="4805"/>
        <end position="4838"/>
    </location>
</feature>